<feature type="coiled-coil region" evidence="1">
    <location>
        <begin position="343"/>
        <end position="377"/>
    </location>
</feature>
<organism evidence="2 3">
    <name type="scientific">Corynebacterium nuruki</name>
    <dbReference type="NCBI Taxonomy" id="1032851"/>
    <lineage>
        <taxon>Bacteria</taxon>
        <taxon>Bacillati</taxon>
        <taxon>Actinomycetota</taxon>
        <taxon>Actinomycetes</taxon>
        <taxon>Mycobacteriales</taxon>
        <taxon>Corynebacteriaceae</taxon>
        <taxon>Corynebacterium</taxon>
    </lineage>
</organism>
<reference evidence="2 3" key="1">
    <citation type="journal article" date="2018" name="Nat. Biotechnol.">
        <title>A standardized bacterial taxonomy based on genome phylogeny substantially revises the tree of life.</title>
        <authorList>
            <person name="Parks D.H."/>
            <person name="Chuvochina M."/>
            <person name="Waite D.W."/>
            <person name="Rinke C."/>
            <person name="Skarshewski A."/>
            <person name="Chaumeil P.A."/>
            <person name="Hugenholtz P."/>
        </authorList>
    </citation>
    <scope>NUCLEOTIDE SEQUENCE [LARGE SCALE GENOMIC DNA]</scope>
    <source>
        <strain evidence="2">UBA11247</strain>
    </source>
</reference>
<name>A0A3D4SY20_9CORY</name>
<dbReference type="Proteomes" id="UP000261739">
    <property type="component" value="Unassembled WGS sequence"/>
</dbReference>
<keyword evidence="1" id="KW-0175">Coiled coil</keyword>
<evidence type="ECO:0000313" key="3">
    <source>
        <dbReference type="Proteomes" id="UP000261739"/>
    </source>
</evidence>
<evidence type="ECO:0000313" key="2">
    <source>
        <dbReference type="EMBL" id="HCT13410.1"/>
    </source>
</evidence>
<dbReference type="EMBL" id="DQID01000026">
    <property type="protein sequence ID" value="HCT13410.1"/>
    <property type="molecule type" value="Genomic_DNA"/>
</dbReference>
<protein>
    <submittedName>
        <fullName evidence="2">Uncharacterized protein</fullName>
    </submittedName>
</protein>
<accession>A0A3D4SY20</accession>
<evidence type="ECO:0000256" key="1">
    <source>
        <dbReference type="SAM" id="Coils"/>
    </source>
</evidence>
<sequence>MDEAQETVIPVLPLATEDVALPQVATGEPMTAERLSELRSALAVMADQPIATLEIRPMTSGITRADGIALSAASPLAQQLSQLIRSSAEKSSTVASSTATGENLYRMVVPAKVAREFGSGVVKPMTNRSVPGGISGVLRGPTNIVGHAAFVPVNAAAGAGVAGGAGAAAGTAVAAGAAATAFTVAAPLVLMTIAVGVSANADAQRERAIEHITELLHGMSEEKLADERSELNGCGGAIRKATTILLDHGKIGMSLGLDSAVHAIDTALSRAEDRLNGWKTALAELPEGKEVEISQLEAFSGIEEEGGEFRTHLDIAALAIALKRRVIVLQAVEHAQSDEGNVFRNFSRELKADQERIDQLEAEIRSILLRLSSLQLRRKRGIRSAVFTGGEVDRLLRQATRLHSLAEQAPSAVGARDVTIDIARRRDGSVVVLPAVPV</sequence>
<gene>
    <name evidence="2" type="ORF">DIW82_01075</name>
</gene>
<dbReference type="RefSeq" id="WP_273050944.1">
    <property type="nucleotide sequence ID" value="NZ_DAITTW010000078.1"/>
</dbReference>
<dbReference type="AlphaFoldDB" id="A0A3D4SY20"/>
<comment type="caution">
    <text evidence="2">The sequence shown here is derived from an EMBL/GenBank/DDBJ whole genome shotgun (WGS) entry which is preliminary data.</text>
</comment>
<proteinExistence type="predicted"/>